<comment type="caution">
    <text evidence="4">The sequence shown here is derived from an EMBL/GenBank/DDBJ whole genome shotgun (WGS) entry which is preliminary data.</text>
</comment>
<dbReference type="EMBL" id="PYSW02000001">
    <property type="protein sequence ID" value="KAG2394132.1"/>
    <property type="molecule type" value="Genomic_DNA"/>
</dbReference>
<evidence type="ECO:0000313" key="5">
    <source>
        <dbReference type="Proteomes" id="UP000816034"/>
    </source>
</evidence>
<organism evidence="4 5">
    <name type="scientific">Naegleria lovaniensis</name>
    <name type="common">Amoeba</name>
    <dbReference type="NCBI Taxonomy" id="51637"/>
    <lineage>
        <taxon>Eukaryota</taxon>
        <taxon>Discoba</taxon>
        <taxon>Heterolobosea</taxon>
        <taxon>Tetramitia</taxon>
        <taxon>Eutetramitia</taxon>
        <taxon>Vahlkampfiidae</taxon>
        <taxon>Naegleria</taxon>
    </lineage>
</organism>
<feature type="compositionally biased region" description="Polar residues" evidence="2">
    <location>
        <begin position="384"/>
        <end position="398"/>
    </location>
</feature>
<evidence type="ECO:0000313" key="4">
    <source>
        <dbReference type="EMBL" id="KAG2394132.1"/>
    </source>
</evidence>
<feature type="region of interest" description="Disordered" evidence="2">
    <location>
        <begin position="459"/>
        <end position="505"/>
    </location>
</feature>
<dbReference type="PROSITE" id="PS50003">
    <property type="entry name" value="PH_DOMAIN"/>
    <property type="match status" value="1"/>
</dbReference>
<feature type="compositionally biased region" description="Low complexity" evidence="2">
    <location>
        <begin position="48"/>
        <end position="65"/>
    </location>
</feature>
<accession>A0AA88KSF8</accession>
<dbReference type="SMART" id="SM00233">
    <property type="entry name" value="PH"/>
    <property type="match status" value="1"/>
</dbReference>
<dbReference type="GeneID" id="68096351"/>
<protein>
    <recommendedName>
        <fullName evidence="3">PH domain-containing protein</fullName>
    </recommendedName>
</protein>
<feature type="compositionally biased region" description="Low complexity" evidence="2">
    <location>
        <begin position="225"/>
        <end position="251"/>
    </location>
</feature>
<evidence type="ECO:0000259" key="3">
    <source>
        <dbReference type="PROSITE" id="PS50003"/>
    </source>
</evidence>
<feature type="coiled-coil region" evidence="1">
    <location>
        <begin position="257"/>
        <end position="306"/>
    </location>
</feature>
<evidence type="ECO:0000256" key="1">
    <source>
        <dbReference type="SAM" id="Coils"/>
    </source>
</evidence>
<dbReference type="Proteomes" id="UP000816034">
    <property type="component" value="Unassembled WGS sequence"/>
</dbReference>
<gene>
    <name evidence="4" type="ORF">C9374_003896</name>
</gene>
<feature type="region of interest" description="Disordered" evidence="2">
    <location>
        <begin position="22"/>
        <end position="65"/>
    </location>
</feature>
<dbReference type="SUPFAM" id="SSF50729">
    <property type="entry name" value="PH domain-like"/>
    <property type="match status" value="1"/>
</dbReference>
<feature type="compositionally biased region" description="Polar residues" evidence="2">
    <location>
        <begin position="138"/>
        <end position="147"/>
    </location>
</feature>
<dbReference type="AlphaFoldDB" id="A0AA88KSF8"/>
<dbReference type="InterPro" id="IPR011993">
    <property type="entry name" value="PH-like_dom_sf"/>
</dbReference>
<dbReference type="RefSeq" id="XP_044556026.1">
    <property type="nucleotide sequence ID" value="XM_044693474.1"/>
</dbReference>
<keyword evidence="1" id="KW-0175">Coiled coil</keyword>
<feature type="region of interest" description="Disordered" evidence="2">
    <location>
        <begin position="225"/>
        <end position="253"/>
    </location>
</feature>
<dbReference type="InterPro" id="IPR001849">
    <property type="entry name" value="PH_domain"/>
</dbReference>
<evidence type="ECO:0000256" key="2">
    <source>
        <dbReference type="SAM" id="MobiDB-lite"/>
    </source>
</evidence>
<feature type="compositionally biased region" description="Basic and acidic residues" evidence="2">
    <location>
        <begin position="399"/>
        <end position="413"/>
    </location>
</feature>
<reference evidence="4 5" key="1">
    <citation type="journal article" date="2018" name="BMC Genomics">
        <title>The genome of Naegleria lovaniensis, the basis for a comparative approach to unravel pathogenicity factors of the human pathogenic amoeba N. fowleri.</title>
        <authorList>
            <person name="Liechti N."/>
            <person name="Schurch N."/>
            <person name="Bruggmann R."/>
            <person name="Wittwer M."/>
        </authorList>
    </citation>
    <scope>NUCLEOTIDE SEQUENCE [LARGE SCALE GENOMIC DNA]</scope>
    <source>
        <strain evidence="4 5">ATCC 30569</strain>
    </source>
</reference>
<feature type="domain" description="PH" evidence="3">
    <location>
        <begin position="76"/>
        <end position="205"/>
    </location>
</feature>
<feature type="region of interest" description="Disordered" evidence="2">
    <location>
        <begin position="384"/>
        <end position="413"/>
    </location>
</feature>
<feature type="compositionally biased region" description="Low complexity" evidence="2">
    <location>
        <begin position="493"/>
        <end position="505"/>
    </location>
</feature>
<keyword evidence="5" id="KW-1185">Reference proteome</keyword>
<dbReference type="Gene3D" id="2.30.29.30">
    <property type="entry name" value="Pleckstrin-homology domain (PH domain)/Phosphotyrosine-binding domain (PTB)"/>
    <property type="match status" value="1"/>
</dbReference>
<sequence>MPSIPAALALRFVSRKETNSISSLDDEEERRFKNNLDDNTRYNHHDNNNTSSSPENDSSSASSATSSYCPLLTSPSCVHYGYLFKRGLKNKKWQKRFFLLYADGFMLYYKSQQDIILNSEHPRGVIYLKPQKQVFISKQSSDVPNSKTSNNTLDEENSNSNNSNNHSSSSLHGFVLTVCSRRYSLACEYEQDKNEWIEKITMVAYNADNASSVIANQYSNVTSTSPPTTLPSANMNSNHTTTNALSSSSNTHIAQSRRRLYGDAERVSESVDQLEREGIFKVLQGIERLENLMKLLNNERNNEELDSVFSSRTLTDHSQLPYYCNNFSHQSQQHTTNPYSNYEDQNATVIDINSHPTERLQVLNEYLLNQSSQRLKEVYRFMQSNKSNNTHSETTTKNGRCEEQPHNKTLEEENEKLKAKIRQLTLDNQQLQDKNDEFTKHKQLLVKEVKKLRGIIKECGSSNTTDSNHHPTIDVTKNHGRTFARSDNETDRNNSTSSNSSTDED</sequence>
<feature type="region of interest" description="Disordered" evidence="2">
    <location>
        <begin position="138"/>
        <end position="170"/>
    </location>
</feature>
<feature type="compositionally biased region" description="Low complexity" evidence="2">
    <location>
        <begin position="148"/>
        <end position="170"/>
    </location>
</feature>
<name>A0AA88KSF8_NAELO</name>
<feature type="compositionally biased region" description="Basic and acidic residues" evidence="2">
    <location>
        <begin position="29"/>
        <end position="47"/>
    </location>
</feature>
<dbReference type="Pfam" id="PF00169">
    <property type="entry name" value="PH"/>
    <property type="match status" value="1"/>
</dbReference>
<proteinExistence type="predicted"/>